<accession>A0A835YC66</accession>
<reference evidence="2" key="1">
    <citation type="journal article" date="2020" name="bioRxiv">
        <title>Comparative genomics of Chlamydomonas.</title>
        <authorList>
            <person name="Craig R.J."/>
            <person name="Hasan A.R."/>
            <person name="Ness R.W."/>
            <person name="Keightley P.D."/>
        </authorList>
    </citation>
    <scope>NUCLEOTIDE SEQUENCE</scope>
    <source>
        <strain evidence="2">CCAP 11/70</strain>
    </source>
</reference>
<dbReference type="EMBL" id="JAEHOE010000004">
    <property type="protein sequence ID" value="KAG2500235.1"/>
    <property type="molecule type" value="Genomic_DNA"/>
</dbReference>
<gene>
    <name evidence="2" type="ORF">HYH03_001813</name>
</gene>
<dbReference type="OrthoDB" id="531744at2759"/>
<feature type="region of interest" description="Disordered" evidence="1">
    <location>
        <begin position="133"/>
        <end position="226"/>
    </location>
</feature>
<feature type="region of interest" description="Disordered" evidence="1">
    <location>
        <begin position="1"/>
        <end position="120"/>
    </location>
</feature>
<keyword evidence="3" id="KW-1185">Reference proteome</keyword>
<feature type="compositionally biased region" description="Low complexity" evidence="1">
    <location>
        <begin position="152"/>
        <end position="164"/>
    </location>
</feature>
<organism evidence="2 3">
    <name type="scientific">Edaphochlamys debaryana</name>
    <dbReference type="NCBI Taxonomy" id="47281"/>
    <lineage>
        <taxon>Eukaryota</taxon>
        <taxon>Viridiplantae</taxon>
        <taxon>Chlorophyta</taxon>
        <taxon>core chlorophytes</taxon>
        <taxon>Chlorophyceae</taxon>
        <taxon>CS clade</taxon>
        <taxon>Chlamydomonadales</taxon>
        <taxon>Chlamydomonadales incertae sedis</taxon>
        <taxon>Edaphochlamys</taxon>
    </lineage>
</organism>
<protein>
    <submittedName>
        <fullName evidence="2">Uncharacterized protein</fullName>
    </submittedName>
</protein>
<evidence type="ECO:0000313" key="3">
    <source>
        <dbReference type="Proteomes" id="UP000612055"/>
    </source>
</evidence>
<feature type="compositionally biased region" description="Low complexity" evidence="1">
    <location>
        <begin position="86"/>
        <end position="120"/>
    </location>
</feature>
<feature type="compositionally biased region" description="Low complexity" evidence="1">
    <location>
        <begin position="28"/>
        <end position="43"/>
    </location>
</feature>
<evidence type="ECO:0000313" key="2">
    <source>
        <dbReference type="EMBL" id="KAG2500235.1"/>
    </source>
</evidence>
<sequence>MAPSIVGGVGSGEEDSATAPVPASPEPALASTSANATTSASQSNGDANGSAHEPGDGGSDSTGEGAESGSDCSTAPDPHDVSDGDATAGEAAGPGLGPEDLPGPGPQGEAPPADDGLALLLGEGALARALAGDAAPYEPLPETEEERDAFEAEFAAALASLGPIGTSGGGGGEPSEQAEEGGQEDGQEEGQAVEEGTAPRPPKPSRPQRVRSPKPPKGSRQPAPPLPLSDKYEYVWSLAARSNFDLFGNSTAPGACRRLLGEPSEQVLKRSKCGLETLYSWVPALETPRYVDIRFEAEQPTITAGRVSGVKIFLSSKGVLDPIVSSIELVLLPIGSTKSTRVAIYTGGKGQAANLTCPGFNLFSAPEAGIQVEGASAQLATVLGLRLNINDGPADASRPGSSVHPWDGLPSISAVALVLTPKA</sequence>
<evidence type="ECO:0000256" key="1">
    <source>
        <dbReference type="SAM" id="MobiDB-lite"/>
    </source>
</evidence>
<name>A0A835YC66_9CHLO</name>
<proteinExistence type="predicted"/>
<dbReference type="Proteomes" id="UP000612055">
    <property type="component" value="Unassembled WGS sequence"/>
</dbReference>
<dbReference type="AlphaFoldDB" id="A0A835YC66"/>
<feature type="compositionally biased region" description="Acidic residues" evidence="1">
    <location>
        <begin position="176"/>
        <end position="192"/>
    </location>
</feature>
<comment type="caution">
    <text evidence="2">The sequence shown here is derived from an EMBL/GenBank/DDBJ whole genome shotgun (WGS) entry which is preliminary data.</text>
</comment>